<gene>
    <name evidence="6" type="ORF">BB561_004216</name>
</gene>
<dbReference type="GO" id="GO:0033290">
    <property type="term" value="C:eukaryotic 48S preinitiation complex"/>
    <property type="evidence" value="ECO:0007669"/>
    <property type="project" value="UniProtKB-UniRule"/>
</dbReference>
<dbReference type="InterPro" id="IPR016024">
    <property type="entry name" value="ARM-type_fold"/>
</dbReference>
<evidence type="ECO:0000313" key="6">
    <source>
        <dbReference type="EMBL" id="PVU91777.1"/>
    </source>
</evidence>
<dbReference type="SUPFAM" id="SSF46785">
    <property type="entry name" value="Winged helix' DNA-binding domain"/>
    <property type="match status" value="1"/>
</dbReference>
<comment type="similarity">
    <text evidence="4">Belongs to the eIF-3 subunit K family.</text>
</comment>
<dbReference type="Proteomes" id="UP000245383">
    <property type="component" value="Unassembled WGS sequence"/>
</dbReference>
<dbReference type="AlphaFoldDB" id="A0A2T9YHG5"/>
<sequence>MSNTSRRPEKRTDEIHEVITSVNRYNVKNIPLLEEYVKSQCNSYSASSNDLQANLALLKLYQFNPELLNLDVVLNILVKALTTLPGNEFIMCMYLLNEQLLNDDMLVKLLELKEMLETARFEGFWDMVLNDPQAKELTDGVKGFEDSIRTMIADTVSLAHQSASSEFLMAALNLDESDLQEFAEQQSWEIKHDGLVVLPLHKENVAKSTVNSEQVQFEHLTKIIGSASEI</sequence>
<dbReference type="OrthoDB" id="337745at2759"/>
<dbReference type="Pfam" id="PF10075">
    <property type="entry name" value="CSN8_PSD8_EIF3K"/>
    <property type="match status" value="1"/>
</dbReference>
<keyword evidence="7" id="KW-1185">Reference proteome</keyword>
<comment type="function">
    <text evidence="4">Component of the eukaryotic translation initiation factor 3 (eIF-3) complex, which is involved in protein synthesis of a specialized repertoire of mRNAs and, together with other initiation factors, stimulates binding of mRNA and methionyl-tRNAi to the 40S ribosome. The eIF-3 complex specifically targets and initiates translation of a subset of mRNAs involved in cell proliferation.</text>
</comment>
<dbReference type="PANTHER" id="PTHR13022">
    <property type="entry name" value="EUKARYOTIC TRANSLATION INITIATION FACTOR 3 SUBUNIT 11"/>
    <property type="match status" value="1"/>
</dbReference>
<dbReference type="GO" id="GO:0016282">
    <property type="term" value="C:eukaryotic 43S preinitiation complex"/>
    <property type="evidence" value="ECO:0007669"/>
    <property type="project" value="UniProtKB-UniRule"/>
</dbReference>
<organism evidence="6 7">
    <name type="scientific">Smittium simulii</name>
    <dbReference type="NCBI Taxonomy" id="133385"/>
    <lineage>
        <taxon>Eukaryota</taxon>
        <taxon>Fungi</taxon>
        <taxon>Fungi incertae sedis</taxon>
        <taxon>Zoopagomycota</taxon>
        <taxon>Kickxellomycotina</taxon>
        <taxon>Harpellomycetes</taxon>
        <taxon>Harpellales</taxon>
        <taxon>Legeriomycetaceae</taxon>
        <taxon>Smittium</taxon>
    </lineage>
</organism>
<dbReference type="GO" id="GO:0003723">
    <property type="term" value="F:RNA binding"/>
    <property type="evidence" value="ECO:0007669"/>
    <property type="project" value="UniProtKB-UniRule"/>
</dbReference>
<dbReference type="GO" id="GO:0006446">
    <property type="term" value="P:regulation of translational initiation"/>
    <property type="evidence" value="ECO:0007669"/>
    <property type="project" value="InterPro"/>
</dbReference>
<dbReference type="PROSITE" id="PS50250">
    <property type="entry name" value="PCI"/>
    <property type="match status" value="1"/>
</dbReference>
<dbReference type="InterPro" id="IPR000717">
    <property type="entry name" value="PCI_dom"/>
</dbReference>
<evidence type="ECO:0000256" key="1">
    <source>
        <dbReference type="ARBA" id="ARBA00022490"/>
    </source>
</evidence>
<name>A0A2T9YHG5_9FUNG</name>
<evidence type="ECO:0000256" key="2">
    <source>
        <dbReference type="ARBA" id="ARBA00022540"/>
    </source>
</evidence>
<feature type="domain" description="PCI" evidence="5">
    <location>
        <begin position="49"/>
        <end position="213"/>
    </location>
</feature>
<comment type="subcellular location">
    <subcellularLocation>
        <location evidence="4">Cytoplasm</location>
    </subcellularLocation>
</comment>
<reference evidence="6 7" key="1">
    <citation type="journal article" date="2018" name="MBio">
        <title>Comparative Genomics Reveals the Core Gene Toolbox for the Fungus-Insect Symbiosis.</title>
        <authorList>
            <person name="Wang Y."/>
            <person name="Stata M."/>
            <person name="Wang W."/>
            <person name="Stajich J.E."/>
            <person name="White M.M."/>
            <person name="Moncalvo J.M."/>
        </authorList>
    </citation>
    <scope>NUCLEOTIDE SEQUENCE [LARGE SCALE GENOMIC DNA]</scope>
    <source>
        <strain evidence="6 7">SWE-8-4</strain>
    </source>
</reference>
<dbReference type="EMBL" id="MBFR01000186">
    <property type="protein sequence ID" value="PVU91777.1"/>
    <property type="molecule type" value="Genomic_DNA"/>
</dbReference>
<dbReference type="GO" id="GO:0043022">
    <property type="term" value="F:ribosome binding"/>
    <property type="evidence" value="ECO:0007669"/>
    <property type="project" value="InterPro"/>
</dbReference>
<keyword evidence="2 4" id="KW-0396">Initiation factor</keyword>
<dbReference type="GO" id="GO:0001732">
    <property type="term" value="P:formation of cytoplasmic translation initiation complex"/>
    <property type="evidence" value="ECO:0007669"/>
    <property type="project" value="UniProtKB-UniRule"/>
</dbReference>
<proteinExistence type="inferred from homology"/>
<keyword evidence="3 4" id="KW-0648">Protein biosynthesis</keyword>
<dbReference type="SUPFAM" id="SSF48371">
    <property type="entry name" value="ARM repeat"/>
    <property type="match status" value="1"/>
</dbReference>
<evidence type="ECO:0000313" key="7">
    <source>
        <dbReference type="Proteomes" id="UP000245383"/>
    </source>
</evidence>
<dbReference type="InterPro" id="IPR036388">
    <property type="entry name" value="WH-like_DNA-bd_sf"/>
</dbReference>
<dbReference type="Gene3D" id="1.25.40.250">
    <property type="entry name" value="ARM repeat, domain 1"/>
    <property type="match status" value="1"/>
</dbReference>
<dbReference type="InterPro" id="IPR036390">
    <property type="entry name" value="WH_DNA-bd_sf"/>
</dbReference>
<protein>
    <recommendedName>
        <fullName evidence="4">Eukaryotic translation initiation factor 3 subunit K</fullName>
        <shortName evidence="4">eIF3k</shortName>
    </recommendedName>
    <alternativeName>
        <fullName evidence="4">eIF-3 p25</fullName>
    </alternativeName>
</protein>
<dbReference type="PANTHER" id="PTHR13022:SF0">
    <property type="entry name" value="EUKARYOTIC TRANSLATION INITIATION FACTOR 3 SUBUNIT K"/>
    <property type="match status" value="1"/>
</dbReference>
<dbReference type="STRING" id="133385.A0A2T9YHG5"/>
<evidence type="ECO:0000259" key="5">
    <source>
        <dbReference type="PROSITE" id="PS50250"/>
    </source>
</evidence>
<evidence type="ECO:0000256" key="4">
    <source>
        <dbReference type="HAMAP-Rule" id="MF_03010"/>
    </source>
</evidence>
<dbReference type="GO" id="GO:0003743">
    <property type="term" value="F:translation initiation factor activity"/>
    <property type="evidence" value="ECO:0007669"/>
    <property type="project" value="UniProtKB-UniRule"/>
</dbReference>
<accession>A0A2T9YHG5</accession>
<dbReference type="GO" id="GO:0005852">
    <property type="term" value="C:eukaryotic translation initiation factor 3 complex"/>
    <property type="evidence" value="ECO:0007669"/>
    <property type="project" value="UniProtKB-UniRule"/>
</dbReference>
<evidence type="ECO:0000256" key="3">
    <source>
        <dbReference type="ARBA" id="ARBA00022917"/>
    </source>
</evidence>
<dbReference type="InterPro" id="IPR016020">
    <property type="entry name" value="Transl_init_fac_sub12_N_euk"/>
</dbReference>
<comment type="caution">
    <text evidence="6">The sequence shown here is derived from an EMBL/GenBank/DDBJ whole genome shotgun (WGS) entry which is preliminary data.</text>
</comment>
<comment type="subunit">
    <text evidence="4">Component of the eukaryotic translation initiation factor 3 (eIF-3) complex.</text>
</comment>
<keyword evidence="1 4" id="KW-0963">Cytoplasm</keyword>
<dbReference type="Gene3D" id="1.10.10.10">
    <property type="entry name" value="Winged helix-like DNA-binding domain superfamily/Winged helix DNA-binding domain"/>
    <property type="match status" value="1"/>
</dbReference>
<dbReference type="InterPro" id="IPR033464">
    <property type="entry name" value="CSN8_PSD8_EIF3K"/>
</dbReference>
<dbReference type="HAMAP" id="MF_03010">
    <property type="entry name" value="eIF3k"/>
    <property type="match status" value="1"/>
</dbReference>
<dbReference type="InterPro" id="IPR009374">
    <property type="entry name" value="eIF3k"/>
</dbReference>